<comment type="catalytic activity">
    <reaction evidence="1">
        <text>ATP + protein L-histidine = ADP + protein N-phospho-L-histidine.</text>
        <dbReference type="EC" id="2.7.13.3"/>
    </reaction>
</comment>
<keyword evidence="6 12" id="KW-0418">Kinase</keyword>
<keyword evidence="10" id="KW-1133">Transmembrane helix</keyword>
<dbReference type="KEGG" id="malk:MalAC0309_0416"/>
<dbReference type="GO" id="GO:0004721">
    <property type="term" value="F:phosphoprotein phosphatase activity"/>
    <property type="evidence" value="ECO:0007669"/>
    <property type="project" value="TreeGrafter"/>
</dbReference>
<dbReference type="GO" id="GO:0005886">
    <property type="term" value="C:plasma membrane"/>
    <property type="evidence" value="ECO:0007669"/>
    <property type="project" value="UniProtKB-SubCell"/>
</dbReference>
<dbReference type="AlphaFoldDB" id="A0A0U5B5U9"/>
<dbReference type="InterPro" id="IPR036890">
    <property type="entry name" value="HATPase_C_sf"/>
</dbReference>
<evidence type="ECO:0000256" key="2">
    <source>
        <dbReference type="ARBA" id="ARBA00004236"/>
    </source>
</evidence>
<reference evidence="13" key="1">
    <citation type="submission" date="2015-12" db="EMBL/GenBank/DDBJ databases">
        <authorList>
            <person name="Shamseldin A."/>
            <person name="Moawad H."/>
            <person name="Abd El-Rahim W.M."/>
            <person name="Sadowsky M.J."/>
        </authorList>
    </citation>
    <scope>NUCLEOTIDE SEQUENCE [LARGE SCALE GENOMIC DNA]</scope>
    <source>
        <strain evidence="13">JAM AC0309</strain>
    </source>
</reference>
<evidence type="ECO:0000313" key="12">
    <source>
        <dbReference type="EMBL" id="BAU31289.1"/>
    </source>
</evidence>
<keyword evidence="10" id="KW-0472">Membrane</keyword>
<dbReference type="InterPro" id="IPR003661">
    <property type="entry name" value="HisK_dim/P_dom"/>
</dbReference>
<dbReference type="RefSeq" id="WP_096420399.1">
    <property type="nucleotide sequence ID" value="NZ_AP017315.1"/>
</dbReference>
<dbReference type="SUPFAM" id="SSF55874">
    <property type="entry name" value="ATPase domain of HSP90 chaperone/DNA topoisomerase II/histidine kinase"/>
    <property type="match status" value="1"/>
</dbReference>
<keyword evidence="10" id="KW-0812">Transmembrane</keyword>
<dbReference type="Pfam" id="PF02518">
    <property type="entry name" value="HATPase_c"/>
    <property type="match status" value="1"/>
</dbReference>
<dbReference type="PROSITE" id="PS50109">
    <property type="entry name" value="HIS_KIN"/>
    <property type="match status" value="1"/>
</dbReference>
<comment type="subcellular location">
    <subcellularLocation>
        <location evidence="2">Cell membrane</location>
    </subcellularLocation>
</comment>
<evidence type="ECO:0000259" key="11">
    <source>
        <dbReference type="PROSITE" id="PS50109"/>
    </source>
</evidence>
<dbReference type="GO" id="GO:0016036">
    <property type="term" value="P:cellular response to phosphate starvation"/>
    <property type="evidence" value="ECO:0007669"/>
    <property type="project" value="TreeGrafter"/>
</dbReference>
<organism evidence="12 13">
    <name type="scientific">Microcella alkaliphila</name>
    <dbReference type="NCBI Taxonomy" id="279828"/>
    <lineage>
        <taxon>Bacteria</taxon>
        <taxon>Bacillati</taxon>
        <taxon>Actinomycetota</taxon>
        <taxon>Actinomycetes</taxon>
        <taxon>Micrococcales</taxon>
        <taxon>Microbacteriaceae</taxon>
        <taxon>Microcella</taxon>
    </lineage>
</organism>
<dbReference type="SUPFAM" id="SSF55785">
    <property type="entry name" value="PYP-like sensor domain (PAS domain)"/>
    <property type="match status" value="1"/>
</dbReference>
<feature type="transmembrane region" description="Helical" evidence="10">
    <location>
        <begin position="37"/>
        <end position="58"/>
    </location>
</feature>
<dbReference type="OrthoDB" id="9757990at2"/>
<dbReference type="EC" id="2.7.13.3" evidence="3"/>
<feature type="transmembrane region" description="Helical" evidence="10">
    <location>
        <begin position="95"/>
        <end position="112"/>
    </location>
</feature>
<evidence type="ECO:0000256" key="4">
    <source>
        <dbReference type="ARBA" id="ARBA00022553"/>
    </source>
</evidence>
<dbReference type="InterPro" id="IPR004358">
    <property type="entry name" value="Sig_transdc_His_kin-like_C"/>
</dbReference>
<dbReference type="Gene3D" id="3.30.565.10">
    <property type="entry name" value="Histidine kinase-like ATPase, C-terminal domain"/>
    <property type="match status" value="1"/>
</dbReference>
<keyword evidence="5" id="KW-0808">Transferase</keyword>
<dbReference type="GO" id="GO:0000155">
    <property type="term" value="F:phosphorelay sensor kinase activity"/>
    <property type="evidence" value="ECO:0007669"/>
    <property type="project" value="InterPro"/>
</dbReference>
<evidence type="ECO:0000256" key="7">
    <source>
        <dbReference type="ARBA" id="ARBA00023012"/>
    </source>
</evidence>
<dbReference type="EMBL" id="AP017315">
    <property type="protein sequence ID" value="BAU31289.1"/>
    <property type="molecule type" value="Genomic_DNA"/>
</dbReference>
<feature type="transmembrane region" description="Helical" evidence="10">
    <location>
        <begin position="173"/>
        <end position="199"/>
    </location>
</feature>
<dbReference type="Gene3D" id="3.30.450.20">
    <property type="entry name" value="PAS domain"/>
    <property type="match status" value="1"/>
</dbReference>
<evidence type="ECO:0000256" key="8">
    <source>
        <dbReference type="ARBA" id="ARBA00039401"/>
    </source>
</evidence>
<accession>A0A0U5B5U9</accession>
<dbReference type="InterPro" id="IPR003594">
    <property type="entry name" value="HATPase_dom"/>
</dbReference>
<sequence length="572" mass="61824">MVNRAAPSRESAEKPAHRFRNSLGDPRMALFAPRVTARLLQGVFALIFLAATILLLFIELHTVLSLRYLTGGVLIAAATAAVFLPAMNGRDIKPWMVVLPGMDFLAFAIIRLESTGAATNPMVMMLTLPAIWAGLMRSWRSIAVIAVLSVAVITPDIVVLTQGRLTEPNADRAIMLIGMLPLVMILGAIAAHTMASILIDRQLALKREREQRAAAAAESERSRFLLDTVLDSLAVGVIVTDPEGELVLMNRILRESPELSADGADPWEAYKNSPAFEADGLTPLPDDESTYNRVVRGEHVSEQLLWVGPPHGRQRALSISGSPVHTATGEHIANVIIITEVTDYLQALKAKDAFIGTVSHELRTPLTTVTGVLEVFEEHIDELPSALAQWLPVLQRNVMRQHVLVRDLLTAAGTRSGALLLERDTTDLGCVATEAVSALSAEAGRKNIEIVLDVHSAVGSFDPTRLSQVAENLITNAVRYTPPGGRVTVRTRTVGDELELAVSDTGVGISAADKERLFEQFFRSESARSSAIRGIGLGLAIVKAIVEAHRGRINIDSEPGEGTTVTVRLPRD</sequence>
<dbReference type="InterPro" id="IPR035965">
    <property type="entry name" value="PAS-like_dom_sf"/>
</dbReference>
<name>A0A0U5B5U9_9MICO</name>
<proteinExistence type="predicted"/>
<dbReference type="PANTHER" id="PTHR45453:SF1">
    <property type="entry name" value="PHOSPHATE REGULON SENSOR PROTEIN PHOR"/>
    <property type="match status" value="1"/>
</dbReference>
<dbReference type="InterPro" id="IPR036097">
    <property type="entry name" value="HisK_dim/P_sf"/>
</dbReference>
<feature type="region of interest" description="Disordered" evidence="9">
    <location>
        <begin position="1"/>
        <end position="20"/>
    </location>
</feature>
<keyword evidence="7" id="KW-0902">Two-component regulatory system</keyword>
<dbReference type="FunFam" id="3.30.565.10:FF:000006">
    <property type="entry name" value="Sensor histidine kinase WalK"/>
    <property type="match status" value="1"/>
</dbReference>
<dbReference type="Gene3D" id="1.10.287.130">
    <property type="match status" value="1"/>
</dbReference>
<reference evidence="12 13" key="2">
    <citation type="submission" date="2016-01" db="EMBL/GenBank/DDBJ databases">
        <title>Microcella alkaliphila JAM AC0309 whole genome shotgun sequence.</title>
        <authorList>
            <person name="Kurata A."/>
            <person name="Hirose Y."/>
            <person name="Kishimoto N."/>
            <person name="Kobayashi T."/>
        </authorList>
    </citation>
    <scope>NUCLEOTIDE SEQUENCE [LARGE SCALE GENOMIC DNA]</scope>
    <source>
        <strain evidence="12 13">JAM AC0309</strain>
    </source>
</reference>
<feature type="transmembrane region" description="Helical" evidence="10">
    <location>
        <begin position="142"/>
        <end position="161"/>
    </location>
</feature>
<dbReference type="Pfam" id="PF00512">
    <property type="entry name" value="HisKA"/>
    <property type="match status" value="1"/>
</dbReference>
<dbReference type="InterPro" id="IPR013656">
    <property type="entry name" value="PAS_4"/>
</dbReference>
<evidence type="ECO:0000256" key="10">
    <source>
        <dbReference type="SAM" id="Phobius"/>
    </source>
</evidence>
<evidence type="ECO:0000256" key="3">
    <source>
        <dbReference type="ARBA" id="ARBA00012438"/>
    </source>
</evidence>
<evidence type="ECO:0000256" key="6">
    <source>
        <dbReference type="ARBA" id="ARBA00022777"/>
    </source>
</evidence>
<keyword evidence="4" id="KW-0597">Phosphoprotein</keyword>
<evidence type="ECO:0000256" key="5">
    <source>
        <dbReference type="ARBA" id="ARBA00022679"/>
    </source>
</evidence>
<dbReference type="Pfam" id="PF08448">
    <property type="entry name" value="PAS_4"/>
    <property type="match status" value="1"/>
</dbReference>
<protein>
    <recommendedName>
        <fullName evidence="8">Sensor-like histidine kinase SenX3</fullName>
        <ecNumber evidence="3">2.7.13.3</ecNumber>
    </recommendedName>
</protein>
<dbReference type="PANTHER" id="PTHR45453">
    <property type="entry name" value="PHOSPHATE REGULON SENSOR PROTEIN PHOR"/>
    <property type="match status" value="1"/>
</dbReference>
<dbReference type="InterPro" id="IPR005467">
    <property type="entry name" value="His_kinase_dom"/>
</dbReference>
<dbReference type="Proteomes" id="UP000218965">
    <property type="component" value="Chromosome"/>
</dbReference>
<dbReference type="SUPFAM" id="SSF47384">
    <property type="entry name" value="Homodimeric domain of signal transducing histidine kinase"/>
    <property type="match status" value="1"/>
</dbReference>
<evidence type="ECO:0000256" key="1">
    <source>
        <dbReference type="ARBA" id="ARBA00000085"/>
    </source>
</evidence>
<dbReference type="SMART" id="SM00387">
    <property type="entry name" value="HATPase_c"/>
    <property type="match status" value="1"/>
</dbReference>
<dbReference type="InterPro" id="IPR050351">
    <property type="entry name" value="BphY/WalK/GraS-like"/>
</dbReference>
<dbReference type="CDD" id="cd00082">
    <property type="entry name" value="HisKA"/>
    <property type="match status" value="1"/>
</dbReference>
<evidence type="ECO:0000313" key="13">
    <source>
        <dbReference type="Proteomes" id="UP000218965"/>
    </source>
</evidence>
<gene>
    <name evidence="12" type="ORF">MalAC0309_0416</name>
</gene>
<feature type="domain" description="Histidine kinase" evidence="11">
    <location>
        <begin position="357"/>
        <end position="572"/>
    </location>
</feature>
<dbReference type="PRINTS" id="PR00344">
    <property type="entry name" value="BCTRLSENSOR"/>
</dbReference>
<feature type="transmembrane region" description="Helical" evidence="10">
    <location>
        <begin position="64"/>
        <end position="83"/>
    </location>
</feature>
<evidence type="ECO:0000256" key="9">
    <source>
        <dbReference type="SAM" id="MobiDB-lite"/>
    </source>
</evidence>
<dbReference type="SMART" id="SM00388">
    <property type="entry name" value="HisKA"/>
    <property type="match status" value="1"/>
</dbReference>